<sequence>MQPDCTWRDGLWKTPCFTPDPQPCPNKAPSGVGRSGRNQETFGTVSDHVSRSRACCESSISLPPGYHTASTHCRCVHLTLLEHPQTFSNEGLYLMFSFSQKRFVCEEQIFELSDGHQNTFVLRWTAKLALRANLVCKLKSPWTRFLTRRRSSHLTGESGFVEFSPYPSSKFRTRNEEKIRKTWRCLSRRPTAEIERKEEPWDSRFCVALTPWWPYDYAKRSDKAHRGSGGPKVRSDEWSNSIYKPVVLFLGRVEGQGASRRVASRDGH</sequence>
<dbReference type="EMBL" id="JBBWRZ010000001">
    <property type="protein sequence ID" value="KAK8246259.1"/>
    <property type="molecule type" value="Genomic_DNA"/>
</dbReference>
<gene>
    <name evidence="2" type="ORF">HDK90DRAFT_6464</name>
</gene>
<protein>
    <submittedName>
        <fullName evidence="2">Uncharacterized protein</fullName>
    </submittedName>
</protein>
<dbReference type="Proteomes" id="UP001492380">
    <property type="component" value="Unassembled WGS sequence"/>
</dbReference>
<evidence type="ECO:0000313" key="2">
    <source>
        <dbReference type="EMBL" id="KAK8246259.1"/>
    </source>
</evidence>
<evidence type="ECO:0000256" key="1">
    <source>
        <dbReference type="SAM" id="MobiDB-lite"/>
    </source>
</evidence>
<accession>A0ABR1Z1I9</accession>
<organism evidence="2 3">
    <name type="scientific">Phyllosticta capitalensis</name>
    <dbReference type="NCBI Taxonomy" id="121624"/>
    <lineage>
        <taxon>Eukaryota</taxon>
        <taxon>Fungi</taxon>
        <taxon>Dikarya</taxon>
        <taxon>Ascomycota</taxon>
        <taxon>Pezizomycotina</taxon>
        <taxon>Dothideomycetes</taxon>
        <taxon>Dothideomycetes incertae sedis</taxon>
        <taxon>Botryosphaeriales</taxon>
        <taxon>Phyllostictaceae</taxon>
        <taxon>Phyllosticta</taxon>
    </lineage>
</organism>
<reference evidence="2 3" key="1">
    <citation type="submission" date="2024-04" db="EMBL/GenBank/DDBJ databases">
        <title>Phyllosticta paracitricarpa is synonymous to the EU quarantine fungus P. citricarpa based on phylogenomic analyses.</title>
        <authorList>
            <consortium name="Lawrence Berkeley National Laboratory"/>
            <person name="Van Ingen-Buijs V.A."/>
            <person name="Van Westerhoven A.C."/>
            <person name="Haridas S."/>
            <person name="Skiadas P."/>
            <person name="Martin F."/>
            <person name="Groenewald J.Z."/>
            <person name="Crous P.W."/>
            <person name="Seidl M.F."/>
        </authorList>
    </citation>
    <scope>NUCLEOTIDE SEQUENCE [LARGE SCALE GENOMIC DNA]</scope>
    <source>
        <strain evidence="2 3">CBS 123374</strain>
    </source>
</reference>
<proteinExistence type="predicted"/>
<evidence type="ECO:0000313" key="3">
    <source>
        <dbReference type="Proteomes" id="UP001492380"/>
    </source>
</evidence>
<comment type="caution">
    <text evidence="2">The sequence shown here is derived from an EMBL/GenBank/DDBJ whole genome shotgun (WGS) entry which is preliminary data.</text>
</comment>
<name>A0ABR1Z1I9_9PEZI</name>
<feature type="region of interest" description="Disordered" evidence="1">
    <location>
        <begin position="22"/>
        <end position="42"/>
    </location>
</feature>
<keyword evidence="3" id="KW-1185">Reference proteome</keyword>